<evidence type="ECO:0000256" key="4">
    <source>
        <dbReference type="ARBA" id="ARBA00022670"/>
    </source>
</evidence>
<comment type="similarity">
    <text evidence="2 9">Belongs to the peptidase M18 family.</text>
</comment>
<dbReference type="Proteomes" id="UP000092321">
    <property type="component" value="Unassembled WGS sequence"/>
</dbReference>
<keyword evidence="3 9" id="KW-0031">Aminopeptidase</keyword>
<dbReference type="SUPFAM" id="SSF101821">
    <property type="entry name" value="Aminopeptidase/glucanase lid domain"/>
    <property type="match status" value="1"/>
</dbReference>
<evidence type="ECO:0000313" key="11">
    <source>
        <dbReference type="Proteomes" id="UP000092321"/>
    </source>
</evidence>
<dbReference type="GO" id="GO:0008270">
    <property type="term" value="F:zinc ion binding"/>
    <property type="evidence" value="ECO:0007669"/>
    <property type="project" value="InterPro"/>
</dbReference>
<sequence length="528" mass="58962">MSNLDSDFLNSTTILELKQVLEKVAKEQYNTKNIKTTSNADNTFFHFKKPFDLTNEELIQKGQDYIDFTYKSPTIYHVVANLTKDLTDNGFTYISEKSYDEWKNLQKGGKYFTKRGDCSLLAFTLGGQWDPKTGCGAIGSHIDALHVKLKPASIKNKFEGYELLGVANYGGTLNELWLNRDLGLGGRVIVKDSSKKFKTVLIDSTPDCIAFIPSLAPHYGEPSKFPYDTENQTVPIIGYFNDESREEAPPTKEEKASPLFGKHSINLLRYIAKMADVRVSELYQLDLELYDIQKGTFGGLKKDFLISPRQDDRLCSYPALQSLINFSKITDLESSKDLNIVVLYDKEEVGSLDRQGARSGLFDNSVARILSSYASKDIDSELLFRTTLSNSFFLSADVIHLHNPNFDSVYLENHKPKPNVGVTISLDPNGHMATDAIGVSIVEEIARINGDKLQYFQIKNNSRSGGTIGPSIACTNASGVRVIDLGIAELSMHAIREVTGAKDVGLGIRFFTNFFRTYKQVLETFGDL</sequence>
<evidence type="ECO:0000256" key="2">
    <source>
        <dbReference type="ARBA" id="ARBA00008290"/>
    </source>
</evidence>
<evidence type="ECO:0000256" key="8">
    <source>
        <dbReference type="ARBA" id="ARBA00023049"/>
    </source>
</evidence>
<evidence type="ECO:0000256" key="5">
    <source>
        <dbReference type="ARBA" id="ARBA00022723"/>
    </source>
</evidence>
<dbReference type="PANTHER" id="PTHR28570:SF4">
    <property type="entry name" value="VACUOLAR AMINOPEPTIDASE 1"/>
    <property type="match status" value="1"/>
</dbReference>
<reference evidence="11" key="1">
    <citation type="journal article" date="2016" name="Proc. Natl. Acad. Sci. U.S.A.">
        <title>Comparative genomics of biotechnologically important yeasts.</title>
        <authorList>
            <person name="Riley R."/>
            <person name="Haridas S."/>
            <person name="Wolfe K.H."/>
            <person name="Lopes M.R."/>
            <person name="Hittinger C.T."/>
            <person name="Goeker M."/>
            <person name="Salamov A.A."/>
            <person name="Wisecaver J.H."/>
            <person name="Long T.M."/>
            <person name="Calvey C.H."/>
            <person name="Aerts A.L."/>
            <person name="Barry K.W."/>
            <person name="Choi C."/>
            <person name="Clum A."/>
            <person name="Coughlan A.Y."/>
            <person name="Deshpande S."/>
            <person name="Douglass A.P."/>
            <person name="Hanson S.J."/>
            <person name="Klenk H.-P."/>
            <person name="LaButti K.M."/>
            <person name="Lapidus A."/>
            <person name="Lindquist E.A."/>
            <person name="Lipzen A.M."/>
            <person name="Meier-Kolthoff J.P."/>
            <person name="Ohm R.A."/>
            <person name="Otillar R.P."/>
            <person name="Pangilinan J.L."/>
            <person name="Peng Y."/>
            <person name="Rokas A."/>
            <person name="Rosa C.A."/>
            <person name="Scheuner C."/>
            <person name="Sibirny A.A."/>
            <person name="Slot J.C."/>
            <person name="Stielow J.B."/>
            <person name="Sun H."/>
            <person name="Kurtzman C.P."/>
            <person name="Blackwell M."/>
            <person name="Grigoriev I.V."/>
            <person name="Jeffries T.W."/>
        </authorList>
    </citation>
    <scope>NUCLEOTIDE SEQUENCE [LARGE SCALE GENOMIC DNA]</scope>
    <source>
        <strain evidence="11">NRRL Y-1626</strain>
    </source>
</reference>
<keyword evidence="11" id="KW-1185">Reference proteome</keyword>
<dbReference type="InterPro" id="IPR023358">
    <property type="entry name" value="Peptidase_M18_dom2"/>
</dbReference>
<dbReference type="Pfam" id="PF02127">
    <property type="entry name" value="Peptidase_M18"/>
    <property type="match status" value="1"/>
</dbReference>
<dbReference type="InterPro" id="IPR001948">
    <property type="entry name" value="Peptidase_M18"/>
</dbReference>
<keyword evidence="6 9" id="KW-0378">Hydrolase</keyword>
<evidence type="ECO:0000256" key="3">
    <source>
        <dbReference type="ARBA" id="ARBA00022438"/>
    </source>
</evidence>
<dbReference type="CDD" id="cd05658">
    <property type="entry name" value="M18_DAP"/>
    <property type="match status" value="1"/>
</dbReference>
<dbReference type="Gene3D" id="2.30.250.10">
    <property type="entry name" value="Aminopeptidase i, Domain 2"/>
    <property type="match status" value="1"/>
</dbReference>
<proteinExistence type="inferred from homology"/>
<dbReference type="GO" id="GO:0000324">
    <property type="term" value="C:fungal-type vacuole"/>
    <property type="evidence" value="ECO:0007669"/>
    <property type="project" value="TreeGrafter"/>
</dbReference>
<dbReference type="GO" id="GO:0070006">
    <property type="term" value="F:metalloaminopeptidase activity"/>
    <property type="evidence" value="ECO:0007669"/>
    <property type="project" value="TreeGrafter"/>
</dbReference>
<keyword evidence="8 9" id="KW-0482">Metalloprotease</keyword>
<dbReference type="SUPFAM" id="SSF53187">
    <property type="entry name" value="Zn-dependent exopeptidases"/>
    <property type="match status" value="1"/>
</dbReference>
<dbReference type="GO" id="GO:0006508">
    <property type="term" value="P:proteolysis"/>
    <property type="evidence" value="ECO:0007669"/>
    <property type="project" value="UniProtKB-KW"/>
</dbReference>
<evidence type="ECO:0000256" key="1">
    <source>
        <dbReference type="ARBA" id="ARBA00001947"/>
    </source>
</evidence>
<comment type="cofactor">
    <cofactor evidence="1">
        <name>Zn(2+)</name>
        <dbReference type="ChEBI" id="CHEBI:29105"/>
    </cofactor>
</comment>
<comment type="caution">
    <text evidence="10">The sequence shown here is derived from an EMBL/GenBank/DDBJ whole genome shotgun (WGS) entry which is preliminary data.</text>
</comment>
<protein>
    <submittedName>
        <fullName evidence="10">Peptidase M18, aminopeptidase I</fullName>
    </submittedName>
</protein>
<dbReference type="PANTHER" id="PTHR28570">
    <property type="entry name" value="ASPARTYL AMINOPEPTIDASE"/>
    <property type="match status" value="1"/>
</dbReference>
<evidence type="ECO:0000313" key="10">
    <source>
        <dbReference type="EMBL" id="OBA28921.1"/>
    </source>
</evidence>
<evidence type="ECO:0000256" key="6">
    <source>
        <dbReference type="ARBA" id="ARBA00022801"/>
    </source>
</evidence>
<dbReference type="OrthoDB" id="9880441at2759"/>
<dbReference type="PRINTS" id="PR00932">
    <property type="entry name" value="AMINO1PTASE"/>
</dbReference>
<dbReference type="EMBL" id="LXPE01000002">
    <property type="protein sequence ID" value="OBA28921.1"/>
    <property type="molecule type" value="Genomic_DNA"/>
</dbReference>
<keyword evidence="5 9" id="KW-0479">Metal-binding</keyword>
<evidence type="ECO:0000256" key="7">
    <source>
        <dbReference type="ARBA" id="ARBA00022833"/>
    </source>
</evidence>
<dbReference type="AlphaFoldDB" id="A0A1B7TJJ8"/>
<dbReference type="Gene3D" id="3.40.630.10">
    <property type="entry name" value="Zn peptidases"/>
    <property type="match status" value="1"/>
</dbReference>
<accession>A0A1B7TJJ8</accession>
<organism evidence="10 11">
    <name type="scientific">Hanseniaspora valbyensis NRRL Y-1626</name>
    <dbReference type="NCBI Taxonomy" id="766949"/>
    <lineage>
        <taxon>Eukaryota</taxon>
        <taxon>Fungi</taxon>
        <taxon>Dikarya</taxon>
        <taxon>Ascomycota</taxon>
        <taxon>Saccharomycotina</taxon>
        <taxon>Saccharomycetes</taxon>
        <taxon>Saccharomycodales</taxon>
        <taxon>Saccharomycodaceae</taxon>
        <taxon>Hanseniaspora</taxon>
    </lineage>
</organism>
<evidence type="ECO:0000256" key="9">
    <source>
        <dbReference type="RuleBase" id="RU004386"/>
    </source>
</evidence>
<gene>
    <name evidence="10" type="ORF">HANVADRAFT_5203</name>
</gene>
<name>A0A1B7TJJ8_9ASCO</name>
<keyword evidence="4 9" id="KW-0645">Protease</keyword>
<keyword evidence="7 9" id="KW-0862">Zinc</keyword>